<proteinExistence type="predicted"/>
<name>A0A1N7AH09_9BACI</name>
<sequence length="121" mass="14345">MRDQEYYEKIKLLYKELLDLKRPLRITKSVIGKRLNILANLERRGHKLPKTTQLLNEITESVREFQIRRCCQVIDQMIEENEPVLFSGVRAISNIQAHHFKAIKPQLEAYIKLKIMAEIDK</sequence>
<protein>
    <submittedName>
        <fullName evidence="1">Uncharacterized protein</fullName>
    </submittedName>
</protein>
<dbReference type="Proteomes" id="UP000186385">
    <property type="component" value="Unassembled WGS sequence"/>
</dbReference>
<dbReference type="STRING" id="1017273.SAMN05443094_107209"/>
<evidence type="ECO:0000313" key="1">
    <source>
        <dbReference type="EMBL" id="SIR38427.1"/>
    </source>
</evidence>
<organism evidence="1 2">
    <name type="scientific">Domibacillus enclensis</name>
    <dbReference type="NCBI Taxonomy" id="1017273"/>
    <lineage>
        <taxon>Bacteria</taxon>
        <taxon>Bacillati</taxon>
        <taxon>Bacillota</taxon>
        <taxon>Bacilli</taxon>
        <taxon>Bacillales</taxon>
        <taxon>Bacillaceae</taxon>
        <taxon>Domibacillus</taxon>
    </lineage>
</organism>
<gene>
    <name evidence="1" type="ORF">SAMN05443094_107209</name>
</gene>
<dbReference type="AlphaFoldDB" id="A0A1N7AH09"/>
<accession>A0A1N7AH09</accession>
<evidence type="ECO:0000313" key="2">
    <source>
        <dbReference type="Proteomes" id="UP000186385"/>
    </source>
</evidence>
<reference evidence="1 2" key="1">
    <citation type="submission" date="2017-01" db="EMBL/GenBank/DDBJ databases">
        <authorList>
            <person name="Mah S.A."/>
            <person name="Swanson W.J."/>
            <person name="Moy G.W."/>
            <person name="Vacquier V.D."/>
        </authorList>
    </citation>
    <scope>NUCLEOTIDE SEQUENCE [LARGE SCALE GENOMIC DNA]</scope>
    <source>
        <strain evidence="1 2">NIO-1016</strain>
    </source>
</reference>
<dbReference type="EMBL" id="FTLX01000007">
    <property type="protein sequence ID" value="SIR38427.1"/>
    <property type="molecule type" value="Genomic_DNA"/>
</dbReference>